<dbReference type="AlphaFoldDB" id="A0A0N4W0B8"/>
<organism evidence="3">
    <name type="scientific">Haemonchus placei</name>
    <name type="common">Barber's pole worm</name>
    <dbReference type="NCBI Taxonomy" id="6290"/>
    <lineage>
        <taxon>Eukaryota</taxon>
        <taxon>Metazoa</taxon>
        <taxon>Ecdysozoa</taxon>
        <taxon>Nematoda</taxon>
        <taxon>Chromadorea</taxon>
        <taxon>Rhabditida</taxon>
        <taxon>Rhabditina</taxon>
        <taxon>Rhabditomorpha</taxon>
        <taxon>Strongyloidea</taxon>
        <taxon>Trichostrongylidae</taxon>
        <taxon>Haemonchus</taxon>
    </lineage>
</organism>
<evidence type="ECO:0000313" key="3">
    <source>
        <dbReference type="WBParaSite" id="HPLM_0000299401-mRNA-1"/>
    </source>
</evidence>
<dbReference type="EMBL" id="UZAF01008225">
    <property type="protein sequence ID" value="VDO17890.1"/>
    <property type="molecule type" value="Genomic_DNA"/>
</dbReference>
<evidence type="ECO:0000313" key="1">
    <source>
        <dbReference type="EMBL" id="VDO17890.1"/>
    </source>
</evidence>
<protein>
    <submittedName>
        <fullName evidence="3">Neur_chan_LBD domain-containing protein</fullName>
    </submittedName>
</protein>
<reference evidence="3" key="1">
    <citation type="submission" date="2017-02" db="UniProtKB">
        <authorList>
            <consortium name="WormBaseParasite"/>
        </authorList>
    </citation>
    <scope>IDENTIFICATION</scope>
</reference>
<reference evidence="1 2" key="2">
    <citation type="submission" date="2018-11" db="EMBL/GenBank/DDBJ databases">
        <authorList>
            <consortium name="Pathogen Informatics"/>
        </authorList>
    </citation>
    <scope>NUCLEOTIDE SEQUENCE [LARGE SCALE GENOMIC DNA]</scope>
    <source>
        <strain evidence="1 2">MHpl1</strain>
    </source>
</reference>
<accession>A0A0N4W0B8</accession>
<sequence>MGVDYRQLAAGCDMTLGNGQFDWNANETEIPYNVDLACECKPTLVWNCSVEDYPLDEIPTVTLNTTMHLWDMSYRNISQLRMATRWWGNGTMLDV</sequence>
<dbReference type="STRING" id="6290.A0A0N4W0B8"/>
<evidence type="ECO:0000313" key="2">
    <source>
        <dbReference type="Proteomes" id="UP000268014"/>
    </source>
</evidence>
<name>A0A0N4W0B8_HAEPC</name>
<keyword evidence="2" id="KW-1185">Reference proteome</keyword>
<dbReference type="Proteomes" id="UP000268014">
    <property type="component" value="Unassembled WGS sequence"/>
</dbReference>
<proteinExistence type="predicted"/>
<dbReference type="WBParaSite" id="HPLM_0000299401-mRNA-1">
    <property type="protein sequence ID" value="HPLM_0000299401-mRNA-1"/>
    <property type="gene ID" value="HPLM_0000299401"/>
</dbReference>
<dbReference type="OrthoDB" id="10255969at2759"/>
<gene>
    <name evidence="1" type="ORF">HPLM_LOCUS2987</name>
</gene>